<dbReference type="AlphaFoldDB" id="A0A8J4V367"/>
<dbReference type="SUPFAM" id="SSF48403">
    <property type="entry name" value="Ankyrin repeat"/>
    <property type="match status" value="1"/>
</dbReference>
<reference evidence="7" key="1">
    <citation type="submission" date="2020-01" db="EMBL/GenBank/DDBJ databases">
        <title>Development of genomics and gene disruption for Polysphondylium violaceum indicates a role for the polyketide synthase stlB in stalk morphogenesis.</title>
        <authorList>
            <person name="Narita B."/>
            <person name="Kawabe Y."/>
            <person name="Kin K."/>
            <person name="Saito T."/>
            <person name="Gibbs R."/>
            <person name="Kuspa A."/>
            <person name="Muzny D."/>
            <person name="Queller D."/>
            <person name="Richards S."/>
            <person name="Strassman J."/>
            <person name="Sucgang R."/>
            <person name="Worley K."/>
            <person name="Schaap P."/>
        </authorList>
    </citation>
    <scope>NUCLEOTIDE SEQUENCE</scope>
    <source>
        <strain evidence="7">QSvi11</strain>
    </source>
</reference>
<evidence type="ECO:0000256" key="1">
    <source>
        <dbReference type="ARBA" id="ARBA00022737"/>
    </source>
</evidence>
<comment type="caution">
    <text evidence="7">The sequence shown here is derived from an EMBL/GenBank/DDBJ whole genome shotgun (WGS) entry which is preliminary data.</text>
</comment>
<feature type="domain" description="SH2" evidence="5">
    <location>
        <begin position="166"/>
        <end position="243"/>
    </location>
</feature>
<protein>
    <recommendedName>
        <fullName evidence="9">Ankyrin repeat-containing protein</fullName>
    </recommendedName>
</protein>
<feature type="repeat" description="ANK" evidence="3">
    <location>
        <begin position="321"/>
        <end position="361"/>
    </location>
</feature>
<keyword evidence="2 3" id="KW-0040">ANK repeat</keyword>
<evidence type="ECO:0000256" key="3">
    <source>
        <dbReference type="PROSITE-ProRule" id="PRU00023"/>
    </source>
</evidence>
<dbReference type="PANTHER" id="PTHR24198:SF165">
    <property type="entry name" value="ANKYRIN REPEAT-CONTAINING PROTEIN-RELATED"/>
    <property type="match status" value="1"/>
</dbReference>
<evidence type="ECO:0000259" key="5">
    <source>
        <dbReference type="PROSITE" id="PS50001"/>
    </source>
</evidence>
<dbReference type="PROSITE" id="PS50297">
    <property type="entry name" value="ANK_REP_REGION"/>
    <property type="match status" value="1"/>
</dbReference>
<dbReference type="Gene3D" id="1.25.40.20">
    <property type="entry name" value="Ankyrin repeat-containing domain"/>
    <property type="match status" value="2"/>
</dbReference>
<dbReference type="PROSITE" id="PS50088">
    <property type="entry name" value="ANK_REPEAT"/>
    <property type="match status" value="2"/>
</dbReference>
<dbReference type="SMART" id="SM00252">
    <property type="entry name" value="SH2"/>
    <property type="match status" value="1"/>
</dbReference>
<keyword evidence="1" id="KW-0677">Repeat</keyword>
<dbReference type="Pfam" id="PF00017">
    <property type="entry name" value="SH2"/>
    <property type="match status" value="1"/>
</dbReference>
<dbReference type="Pfam" id="PF12796">
    <property type="entry name" value="Ank_2"/>
    <property type="match status" value="1"/>
</dbReference>
<evidence type="ECO:0000256" key="2">
    <source>
        <dbReference type="ARBA" id="ARBA00023043"/>
    </source>
</evidence>
<dbReference type="InterPro" id="IPR036860">
    <property type="entry name" value="SH2_dom_sf"/>
</dbReference>
<evidence type="ECO:0000313" key="7">
    <source>
        <dbReference type="EMBL" id="KAF2072287.1"/>
    </source>
</evidence>
<dbReference type="EMBL" id="AJWJ01000293">
    <property type="protein sequence ID" value="KAF2072287.1"/>
    <property type="molecule type" value="Genomic_DNA"/>
</dbReference>
<gene>
    <name evidence="7" type="ORF">CYY_006394</name>
</gene>
<dbReference type="Proteomes" id="UP000695562">
    <property type="component" value="Unassembled WGS sequence"/>
</dbReference>
<feature type="repeat" description="ANK" evidence="3">
    <location>
        <begin position="367"/>
        <end position="402"/>
    </location>
</feature>
<sequence>MEIHPSIMTDHNSSINSNSRVGVTTTAAAVSKGITAINNQLSNNTNQLAALYLQNYRQHYLPYHHHYHQEDQDTSNEYILTINDLSAEVLINIFKYLSPFDLRIIAPVCKYWSFLSEENCLWQEKCISQWSWMFDVLNEKVKYKANSSWKEFYKFWAVEYLKHSEWYQYSLSRDQANSALKYLGKGTYLVRSSGSKPNSLVISYNVHSKDPHHLLISNLGSYIGVFLNDEIGTIYPTLASLIKDKKRFLKRPMKQSKLFESKSTTKRNYILKMISDPKSRNGKSLNQLKLLHIACKWCFKDLVQNLLSIAGVDINFRESKKGKTPLHFAVGFVHGEPSSNQRTEIVQYLLMSGSDDQKGDCNVLDFKGRSPLHIAVKQHQPDSPDLVEILLSCGADPSIYNHKGLYPLHISVKENNLRTVKSLLKHERVDVNCKIESTKYSKLDNSFLDTPLHISSQNSFHPIIKLLLQCKDININERDYMNRTCLHRAVLNTQDWLSITRFGKPLRSYFAHQTLELLLKSNADPSLLDNENKTALHISASKGHRKSTFILVRMIKGLKLSDLDIFKKEDLLDSIEIGKHSKDVEKIINDLKYSMFCGFDQTELESVQKTINDHYKNISDIIHQHL</sequence>
<dbReference type="Gene3D" id="3.30.505.10">
    <property type="entry name" value="SH2 domain"/>
    <property type="match status" value="1"/>
</dbReference>
<organism evidence="7 8">
    <name type="scientific">Polysphondylium violaceum</name>
    <dbReference type="NCBI Taxonomy" id="133409"/>
    <lineage>
        <taxon>Eukaryota</taxon>
        <taxon>Amoebozoa</taxon>
        <taxon>Evosea</taxon>
        <taxon>Eumycetozoa</taxon>
        <taxon>Dictyostelia</taxon>
        <taxon>Dictyosteliales</taxon>
        <taxon>Dictyosteliaceae</taxon>
        <taxon>Polysphondylium</taxon>
    </lineage>
</organism>
<dbReference type="Pfam" id="PF12937">
    <property type="entry name" value="F-box-like"/>
    <property type="match status" value="1"/>
</dbReference>
<dbReference type="PANTHER" id="PTHR24198">
    <property type="entry name" value="ANKYRIN REPEAT AND PROTEIN KINASE DOMAIN-CONTAINING PROTEIN"/>
    <property type="match status" value="1"/>
</dbReference>
<evidence type="ECO:0000259" key="6">
    <source>
        <dbReference type="PROSITE" id="PS50181"/>
    </source>
</evidence>
<dbReference type="InterPro" id="IPR001810">
    <property type="entry name" value="F-box_dom"/>
</dbReference>
<evidence type="ECO:0000313" key="8">
    <source>
        <dbReference type="Proteomes" id="UP000695562"/>
    </source>
</evidence>
<dbReference type="Pfam" id="PF00023">
    <property type="entry name" value="Ank"/>
    <property type="match status" value="2"/>
</dbReference>
<accession>A0A8J4V367</accession>
<evidence type="ECO:0008006" key="9">
    <source>
        <dbReference type="Google" id="ProtNLM"/>
    </source>
</evidence>
<dbReference type="SUPFAM" id="SSF81383">
    <property type="entry name" value="F-box domain"/>
    <property type="match status" value="1"/>
</dbReference>
<dbReference type="InterPro" id="IPR036770">
    <property type="entry name" value="Ankyrin_rpt-contain_sf"/>
</dbReference>
<dbReference type="SMART" id="SM00256">
    <property type="entry name" value="FBOX"/>
    <property type="match status" value="1"/>
</dbReference>
<dbReference type="PROSITE" id="PS50181">
    <property type="entry name" value="FBOX"/>
    <property type="match status" value="1"/>
</dbReference>
<dbReference type="CDD" id="cd00173">
    <property type="entry name" value="SH2"/>
    <property type="match status" value="1"/>
</dbReference>
<proteinExistence type="predicted"/>
<dbReference type="InterPro" id="IPR000980">
    <property type="entry name" value="SH2"/>
</dbReference>
<dbReference type="SMART" id="SM00248">
    <property type="entry name" value="ANK"/>
    <property type="match status" value="7"/>
</dbReference>
<dbReference type="InterPro" id="IPR036047">
    <property type="entry name" value="F-box-like_dom_sf"/>
</dbReference>
<keyword evidence="4" id="KW-0727">SH2 domain</keyword>
<name>A0A8J4V367_9MYCE</name>
<evidence type="ECO:0000256" key="4">
    <source>
        <dbReference type="PROSITE-ProRule" id="PRU00191"/>
    </source>
</evidence>
<dbReference type="Gene3D" id="1.20.1280.50">
    <property type="match status" value="1"/>
</dbReference>
<feature type="domain" description="F-box" evidence="6">
    <location>
        <begin position="79"/>
        <end position="125"/>
    </location>
</feature>
<dbReference type="PROSITE" id="PS50001">
    <property type="entry name" value="SH2"/>
    <property type="match status" value="1"/>
</dbReference>
<dbReference type="InterPro" id="IPR002110">
    <property type="entry name" value="Ankyrin_rpt"/>
</dbReference>
<dbReference type="SUPFAM" id="SSF55550">
    <property type="entry name" value="SH2 domain"/>
    <property type="match status" value="1"/>
</dbReference>
<dbReference type="OrthoDB" id="20872at2759"/>
<keyword evidence="8" id="KW-1185">Reference proteome</keyword>